<evidence type="ECO:0000256" key="1">
    <source>
        <dbReference type="SAM" id="SignalP"/>
    </source>
</evidence>
<sequence length="151" mass="15503">MRKAKGPVGTTPGVAIVAALALLAGCSSTVHVEPPTPAGEAAAACRTLDAALPKTLDGLDRTDSEPPSPYVAVWGDGQIALRCGVPRPAAMEPTAEVADINGVGWFQDPRRPALFTSTNRVAYVEVTIGKDHQPGAVLVDLAGPVKSSIPE</sequence>
<comment type="caution">
    <text evidence="2">The sequence shown here is derived from an EMBL/GenBank/DDBJ whole genome shotgun (WGS) entry which is preliminary data.</text>
</comment>
<dbReference type="EMBL" id="JBDJAW010000003">
    <property type="protein sequence ID" value="MEN3534525.1"/>
    <property type="molecule type" value="Genomic_DNA"/>
</dbReference>
<dbReference type="PROSITE" id="PS51257">
    <property type="entry name" value="PROKAR_LIPOPROTEIN"/>
    <property type="match status" value="1"/>
</dbReference>
<evidence type="ECO:0000313" key="2">
    <source>
        <dbReference type="EMBL" id="MEN3534525.1"/>
    </source>
</evidence>
<dbReference type="InterPro" id="IPR021903">
    <property type="entry name" value="DUF3515"/>
</dbReference>
<protein>
    <submittedName>
        <fullName evidence="2">DUF3515 domain-containing protein</fullName>
    </submittedName>
</protein>
<evidence type="ECO:0000313" key="3">
    <source>
        <dbReference type="Proteomes" id="UP001447516"/>
    </source>
</evidence>
<feature type="signal peptide" evidence="1">
    <location>
        <begin position="1"/>
        <end position="32"/>
    </location>
</feature>
<organism evidence="2 3">
    <name type="scientific">Microbispora maris</name>
    <dbReference type="NCBI Taxonomy" id="3144104"/>
    <lineage>
        <taxon>Bacteria</taxon>
        <taxon>Bacillati</taxon>
        <taxon>Actinomycetota</taxon>
        <taxon>Actinomycetes</taxon>
        <taxon>Streptosporangiales</taxon>
        <taxon>Streptosporangiaceae</taxon>
        <taxon>Microbispora</taxon>
    </lineage>
</organism>
<dbReference type="Proteomes" id="UP001447516">
    <property type="component" value="Unassembled WGS sequence"/>
</dbReference>
<accession>A0ABV0AL95</accession>
<dbReference type="Pfam" id="PF12028">
    <property type="entry name" value="DUF3515"/>
    <property type="match status" value="1"/>
</dbReference>
<name>A0ABV0AL95_9ACTN</name>
<keyword evidence="1" id="KW-0732">Signal</keyword>
<feature type="chain" id="PRO_5045177532" evidence="1">
    <location>
        <begin position="33"/>
        <end position="151"/>
    </location>
</feature>
<reference evidence="2 3" key="1">
    <citation type="submission" date="2024-05" db="EMBL/GenBank/DDBJ databases">
        <title>Microbispora sp.ZYX-F-249.</title>
        <authorList>
            <person name="Xie H."/>
        </authorList>
    </citation>
    <scope>NUCLEOTIDE SEQUENCE [LARGE SCALE GENOMIC DNA]</scope>
    <source>
        <strain evidence="2 3">ZYX-F-249</strain>
    </source>
</reference>
<gene>
    <name evidence="2" type="ORF">AAH991_05380</name>
</gene>
<dbReference type="RefSeq" id="WP_346224616.1">
    <property type="nucleotide sequence ID" value="NZ_JBDJAW010000003.1"/>
</dbReference>
<proteinExistence type="predicted"/>
<keyword evidence="3" id="KW-1185">Reference proteome</keyword>